<organism evidence="5 6">
    <name type="scientific">Caballeronia udeis</name>
    <dbReference type="NCBI Taxonomy" id="1232866"/>
    <lineage>
        <taxon>Bacteria</taxon>
        <taxon>Pseudomonadati</taxon>
        <taxon>Pseudomonadota</taxon>
        <taxon>Betaproteobacteria</taxon>
        <taxon>Burkholderiales</taxon>
        <taxon>Burkholderiaceae</taxon>
        <taxon>Caballeronia</taxon>
    </lineage>
</organism>
<dbReference type="Gene3D" id="1.10.45.10">
    <property type="entry name" value="Vanillyl-alcohol Oxidase, Chain A, domain 4"/>
    <property type="match status" value="1"/>
</dbReference>
<dbReference type="InterPro" id="IPR006094">
    <property type="entry name" value="Oxid_FAD_bind_N"/>
</dbReference>
<dbReference type="InterPro" id="IPR036318">
    <property type="entry name" value="FAD-bd_PCMH-like_sf"/>
</dbReference>
<dbReference type="InterPro" id="IPR016167">
    <property type="entry name" value="FAD-bd_PCMH_sub1"/>
</dbReference>
<dbReference type="InterPro" id="IPR016164">
    <property type="entry name" value="FAD-linked_Oxase-like_C"/>
</dbReference>
<dbReference type="InterPro" id="IPR016171">
    <property type="entry name" value="Vanillyl_alc_oxidase_C-sub2"/>
</dbReference>
<dbReference type="Gene3D" id="3.30.70.2190">
    <property type="match status" value="1"/>
</dbReference>
<dbReference type="RefSeq" id="WP_404609994.1">
    <property type="nucleotide sequence ID" value="NZ_JBIYDN010000016.1"/>
</dbReference>
<evidence type="ECO:0000256" key="3">
    <source>
        <dbReference type="ARBA" id="ARBA00022827"/>
    </source>
</evidence>
<evidence type="ECO:0000256" key="2">
    <source>
        <dbReference type="ARBA" id="ARBA00022630"/>
    </source>
</evidence>
<dbReference type="InterPro" id="IPR016169">
    <property type="entry name" value="FAD-bd_PCMH_sub2"/>
</dbReference>
<sequence>MTSTHPSLIERLRAVVGDAGLVLDAERQAAYLTDWPRKWTGRTAVVVRPNSTGETAAVMRLCHETRTPMVPQGGNTGMTGAGIPDMDGTQIIVSMNRMNRILEVDATSNTMTVEAGVILASVQQAAADANRFFPLSLGAEGSCTIGGNLATNAGGISVLRYGNARDLALGVEVVLADGRVWDGLRALRKDNSGYDLRDLFIGSEGTLGVITRAVLKLFPAQHGRATAWVGLRSHNEAVALLSLTQSICGDRIIAFEMMSEFGMSMILRHVTGTQRPLSGVHPYYVLIELADARQELPGTLLEEALAAALEAGLADDAVLAVNDRQRQQFWKIREGVSQAQLREGHPLKHDIALPISRLVSFIDEANALIAASFPQLPVLNFGHIGDGNLHYNVLLPHGLADDERERLTAEVNLCIHDLAIAYRGSISAEHGVGRLRRDELRRYKSAVEKDLMRAIKTTLDPDQLLNPGKVL</sequence>
<dbReference type="EMBL" id="JBIYDN010000016">
    <property type="protein sequence ID" value="MFK4444931.1"/>
    <property type="molecule type" value="Genomic_DNA"/>
</dbReference>
<keyword evidence="3" id="KW-0274">FAD</keyword>
<evidence type="ECO:0000259" key="4">
    <source>
        <dbReference type="PROSITE" id="PS51387"/>
    </source>
</evidence>
<dbReference type="PANTHER" id="PTHR43716:SF2">
    <property type="entry name" value="BLL6224 PROTEIN"/>
    <property type="match status" value="1"/>
</dbReference>
<protein>
    <submittedName>
        <fullName evidence="5">FAD/FMN-containing dehydrogenase</fullName>
    </submittedName>
</protein>
<dbReference type="InterPro" id="IPR016166">
    <property type="entry name" value="FAD-bd_PCMH"/>
</dbReference>
<keyword evidence="2" id="KW-0285">Flavoprotein</keyword>
<proteinExistence type="inferred from homology"/>
<dbReference type="SUPFAM" id="SSF56176">
    <property type="entry name" value="FAD-binding/transporter-associated domain-like"/>
    <property type="match status" value="1"/>
</dbReference>
<dbReference type="Gene3D" id="3.30.70.2740">
    <property type="match status" value="1"/>
</dbReference>
<dbReference type="Pfam" id="PF01565">
    <property type="entry name" value="FAD_binding_4"/>
    <property type="match status" value="1"/>
</dbReference>
<dbReference type="InterPro" id="IPR004113">
    <property type="entry name" value="FAD-bd_oxidored_4_C"/>
</dbReference>
<evidence type="ECO:0000313" key="5">
    <source>
        <dbReference type="EMBL" id="MFK4444931.1"/>
    </source>
</evidence>
<evidence type="ECO:0000256" key="1">
    <source>
        <dbReference type="ARBA" id="ARBA00008000"/>
    </source>
</evidence>
<evidence type="ECO:0000313" key="6">
    <source>
        <dbReference type="Proteomes" id="UP001620514"/>
    </source>
</evidence>
<dbReference type="Gene3D" id="3.30.465.10">
    <property type="match status" value="1"/>
</dbReference>
<dbReference type="Gene3D" id="3.30.43.10">
    <property type="entry name" value="Uridine Diphospho-n-acetylenolpyruvylglucosamine Reductase, domain 2"/>
    <property type="match status" value="1"/>
</dbReference>
<comment type="caution">
    <text evidence="5">The sequence shown here is derived from an EMBL/GenBank/DDBJ whole genome shotgun (WGS) entry which is preliminary data.</text>
</comment>
<dbReference type="Proteomes" id="UP001620514">
    <property type="component" value="Unassembled WGS sequence"/>
</dbReference>
<dbReference type="SUPFAM" id="SSF55103">
    <property type="entry name" value="FAD-linked oxidases, C-terminal domain"/>
    <property type="match status" value="1"/>
</dbReference>
<dbReference type="InterPro" id="IPR051264">
    <property type="entry name" value="FAD-oxidored/transferase_4"/>
</dbReference>
<name>A0ABW8MQ62_9BURK</name>
<accession>A0ABW8MQ62</accession>
<comment type="similarity">
    <text evidence="1">Belongs to the FAD-binding oxidoreductase/transferase type 4 family.</text>
</comment>
<keyword evidence="6" id="KW-1185">Reference proteome</keyword>
<dbReference type="PANTHER" id="PTHR43716">
    <property type="entry name" value="D-2-HYDROXYGLUTARATE DEHYDROGENASE, MITOCHONDRIAL"/>
    <property type="match status" value="1"/>
</dbReference>
<reference evidence="5 6" key="1">
    <citation type="submission" date="2024-11" db="EMBL/GenBank/DDBJ databases">
        <title>Using genomics to understand microbial adaptation to soil warming.</title>
        <authorList>
            <person name="Deangelis K.M. PhD."/>
        </authorList>
    </citation>
    <scope>NUCLEOTIDE SEQUENCE [LARGE SCALE GENOMIC DNA]</scope>
    <source>
        <strain evidence="5 6">GAS97</strain>
    </source>
</reference>
<dbReference type="PROSITE" id="PS51387">
    <property type="entry name" value="FAD_PCMH"/>
    <property type="match status" value="1"/>
</dbReference>
<feature type="domain" description="FAD-binding PCMH-type" evidence="4">
    <location>
        <begin position="39"/>
        <end position="220"/>
    </location>
</feature>
<gene>
    <name evidence="5" type="ORF">ABH943_004953</name>
</gene>
<dbReference type="Pfam" id="PF02913">
    <property type="entry name" value="FAD-oxidase_C"/>
    <property type="match status" value="1"/>
</dbReference>